<evidence type="ECO:0000256" key="3">
    <source>
        <dbReference type="PROSITE-ProRule" id="PRU00493"/>
    </source>
</evidence>
<sequence>MSTIVKVDPAVAKHGPSERVEKIKAKFLATTPEICAERAKLITESYKETEGKPMSIRRAKALEKILLGMSIRIEDDELIVGNQCSMPRSAPVYPEFSCEWLEGELDRLAKRSADVFLISEDVKKTLREDVFPYWKGKTNHEIAASMMKQEALDAGDAVVYTVGNYWFNGVGHISANYGKVMSEGLDAVIAEAEAAKEKFDFTQADQMKSLHFLDSTIIANKAVIAFANRYADEAERLAAAEQDATRKAELLEIARICRKVPAQPAETFMEAVQAFWFVHLIIQIESNGHSISPMRFDQYCYPFYAASKDSMSSEQVQEVLDLIWLKMNSLNKVRDEVSTMAFAGYPMFMNIIVGGQDRDGLDATNELSLMLLQAAANTKLYAPSLSVRIHENTPEVLYMKAAELSRMGLGVPAYFNDRIIIPALLARGLSLEDARDYGIIGCVEPQVGGKTEGWHDAAFFNMAKVVELTLNNGYDKRTGMQVGLKTGTVDEMKSFDDVIAAYTKQMEYFVGLMAHADNMVDAAHGQNMPLPFLSSLVEDCIGRGKSLQEGGAIYNFTGPQGVGVANAGDALTAVKKLCFEDNAISLVELKEIIDNDYEGAEEVRQMLINRAPKYGNDDDYADEVAVQSANIYCAEVNKYTNPRGGQYQPGLYPASANVPFGSVCEATPDGRKKGSPLADGVSPSGGVDIAGPTASVKSVAKLDHEVTSNGTLLNQKFHPNAVKGEEGLRNLIAVTETYFKNGGFHVQYNVIDRKTMEEAQEKPEEYSSLVVRVAGYSAFFTALDKSLQDDIMSRTEQIF</sequence>
<dbReference type="KEGG" id="pef:A7E78_06370"/>
<dbReference type="InterPro" id="IPR019777">
    <property type="entry name" value="Form_AcTrfase_GR_CS"/>
</dbReference>
<dbReference type="Proteomes" id="UP000182517">
    <property type="component" value="Chromosome"/>
</dbReference>
<dbReference type="InterPro" id="IPR001150">
    <property type="entry name" value="Gly_radical"/>
</dbReference>
<name>A0A1L3GNJ0_9BACT</name>
<dbReference type="Pfam" id="PF01228">
    <property type="entry name" value="Gly_radical"/>
    <property type="match status" value="1"/>
</dbReference>
<protein>
    <submittedName>
        <fullName evidence="6">Glycyl radical enzyme</fullName>
    </submittedName>
</protein>
<dbReference type="RefSeq" id="WP_072283465.1">
    <property type="nucleotide sequence ID" value="NZ_CP015519.1"/>
</dbReference>
<evidence type="ECO:0000313" key="6">
    <source>
        <dbReference type="EMBL" id="APG27499.1"/>
    </source>
</evidence>
<dbReference type="SUPFAM" id="SSF51998">
    <property type="entry name" value="PFL-like glycyl radical enzymes"/>
    <property type="match status" value="1"/>
</dbReference>
<dbReference type="InterPro" id="IPR051215">
    <property type="entry name" value="GRE"/>
</dbReference>
<dbReference type="InterPro" id="IPR010098">
    <property type="entry name" value="PFL2/GDeHydtase_fam"/>
</dbReference>
<dbReference type="CDD" id="cd01677">
    <property type="entry name" value="PFL2_DhaB_BssA"/>
    <property type="match status" value="1"/>
</dbReference>
<dbReference type="InterPro" id="IPR004184">
    <property type="entry name" value="PFL_dom"/>
</dbReference>
<dbReference type="STRING" id="1842532.A7E78_06370"/>
<gene>
    <name evidence="6" type="ORF">A7E78_06370</name>
</gene>
<keyword evidence="2" id="KW-0456">Lyase</keyword>
<feature type="domain" description="PFL" evidence="5">
    <location>
        <begin position="18"/>
        <end position="672"/>
    </location>
</feature>
<keyword evidence="7" id="KW-1185">Reference proteome</keyword>
<dbReference type="PROSITE" id="PS00850">
    <property type="entry name" value="GLY_RADICAL_1"/>
    <property type="match status" value="1"/>
</dbReference>
<dbReference type="PANTHER" id="PTHR43641:SF2">
    <property type="entry name" value="DEHYDRATASE YBIW-RELATED"/>
    <property type="match status" value="1"/>
</dbReference>
<dbReference type="Pfam" id="PF02901">
    <property type="entry name" value="PFL-like"/>
    <property type="match status" value="1"/>
</dbReference>
<dbReference type="NCBIfam" id="TIGR01774">
    <property type="entry name" value="PFL2-3"/>
    <property type="match status" value="1"/>
</dbReference>
<evidence type="ECO:0000256" key="1">
    <source>
        <dbReference type="ARBA" id="ARBA00022818"/>
    </source>
</evidence>
<feature type="modified residue" description="Glycine radical" evidence="3">
    <location>
        <position position="775"/>
    </location>
</feature>
<proteinExistence type="predicted"/>
<dbReference type="PANTHER" id="PTHR43641">
    <property type="entry name" value="FORMATE ACETYLTRANSFERASE 3-RELATED"/>
    <property type="match status" value="1"/>
</dbReference>
<dbReference type="EMBL" id="CP015519">
    <property type="protein sequence ID" value="APG27499.1"/>
    <property type="molecule type" value="Genomic_DNA"/>
</dbReference>
<accession>A0A1L3GNJ0</accession>
<keyword evidence="1 3" id="KW-0556">Organic radical</keyword>
<dbReference type="GO" id="GO:0016829">
    <property type="term" value="F:lyase activity"/>
    <property type="evidence" value="ECO:0007669"/>
    <property type="project" value="UniProtKB-KW"/>
</dbReference>
<reference evidence="6 7" key="1">
    <citation type="journal article" date="2017" name="Genome Announc.">
        <title>Complete Genome Sequences of Two Acetylene-Fermenting Pelobacter acetylenicus Strains.</title>
        <authorList>
            <person name="Sutton J.M."/>
            <person name="Baesman S.M."/>
            <person name="Fierst J.L."/>
            <person name="Poret-Peterson A.T."/>
            <person name="Oremland R.S."/>
            <person name="Dunlap D.S."/>
            <person name="Akob D.M."/>
        </authorList>
    </citation>
    <scope>NUCLEOTIDE SEQUENCE [LARGE SCALE GENOMIC DNA]</scope>
    <source>
        <strain evidence="6 7">SFB93</strain>
    </source>
</reference>
<feature type="domain" description="Glycine radical" evidence="4">
    <location>
        <begin position="679"/>
        <end position="799"/>
    </location>
</feature>
<evidence type="ECO:0000256" key="2">
    <source>
        <dbReference type="ARBA" id="ARBA00023239"/>
    </source>
</evidence>
<evidence type="ECO:0000259" key="4">
    <source>
        <dbReference type="PROSITE" id="PS51149"/>
    </source>
</evidence>
<dbReference type="GO" id="GO:0005829">
    <property type="term" value="C:cytosol"/>
    <property type="evidence" value="ECO:0007669"/>
    <property type="project" value="TreeGrafter"/>
</dbReference>
<dbReference type="PROSITE" id="PS51554">
    <property type="entry name" value="PFL"/>
    <property type="match status" value="1"/>
</dbReference>
<dbReference type="Gene3D" id="3.20.70.20">
    <property type="match status" value="1"/>
</dbReference>
<organism evidence="6 7">
    <name type="scientific">Syntrophotalea acetylenivorans</name>
    <dbReference type="NCBI Taxonomy" id="1842532"/>
    <lineage>
        <taxon>Bacteria</taxon>
        <taxon>Pseudomonadati</taxon>
        <taxon>Thermodesulfobacteriota</taxon>
        <taxon>Desulfuromonadia</taxon>
        <taxon>Desulfuromonadales</taxon>
        <taxon>Syntrophotaleaceae</taxon>
        <taxon>Syntrophotalea</taxon>
    </lineage>
</organism>
<dbReference type="AlphaFoldDB" id="A0A1L3GNJ0"/>
<evidence type="ECO:0000313" key="7">
    <source>
        <dbReference type="Proteomes" id="UP000182517"/>
    </source>
</evidence>
<evidence type="ECO:0000259" key="5">
    <source>
        <dbReference type="PROSITE" id="PS51554"/>
    </source>
</evidence>
<dbReference type="PROSITE" id="PS51149">
    <property type="entry name" value="GLY_RADICAL_2"/>
    <property type="match status" value="1"/>
</dbReference>
<dbReference type="OrthoDB" id="9803969at2"/>